<evidence type="ECO:0000313" key="3">
    <source>
        <dbReference type="EMBL" id="PHQ28428.1"/>
    </source>
</evidence>
<proteinExistence type="predicted"/>
<sequence>MNSLQTSNVDHIYIIDNDPVSRYITERLIKNEWGRISLQSFDSCELALHVIQLQEQFHQKEYPQLIILGSELNEECSNRFLAALQQLKLTSLVYVMRDAEIDRFQSGPDNVAMIQGYLSKPVRRRSLSAIFDSYNQRVAGSTSA</sequence>
<comment type="caution">
    <text evidence="1">Lacks conserved residue(s) required for the propagation of feature annotation.</text>
</comment>
<evidence type="ECO:0000313" key="4">
    <source>
        <dbReference type="Proteomes" id="UP000229433"/>
    </source>
</evidence>
<dbReference type="InterPro" id="IPR001789">
    <property type="entry name" value="Sig_transdc_resp-reg_receiver"/>
</dbReference>
<dbReference type="InterPro" id="IPR011006">
    <property type="entry name" value="CheY-like_superfamily"/>
</dbReference>
<organism evidence="3 4">
    <name type="scientific">Leeuwenhoekiella nanhaiensis</name>
    <dbReference type="NCBI Taxonomy" id="1655491"/>
    <lineage>
        <taxon>Bacteria</taxon>
        <taxon>Pseudomonadati</taxon>
        <taxon>Bacteroidota</taxon>
        <taxon>Flavobacteriia</taxon>
        <taxon>Flavobacteriales</taxon>
        <taxon>Flavobacteriaceae</taxon>
        <taxon>Leeuwenhoekiella</taxon>
    </lineage>
</organism>
<dbReference type="AlphaFoldDB" id="A0A2G1VNT0"/>
<dbReference type="PROSITE" id="PS50110">
    <property type="entry name" value="RESPONSE_REGULATORY"/>
    <property type="match status" value="1"/>
</dbReference>
<comment type="caution">
    <text evidence="3">The sequence shown here is derived from an EMBL/GenBank/DDBJ whole genome shotgun (WGS) entry which is preliminary data.</text>
</comment>
<dbReference type="Proteomes" id="UP000229433">
    <property type="component" value="Unassembled WGS sequence"/>
</dbReference>
<evidence type="ECO:0000256" key="1">
    <source>
        <dbReference type="PROSITE-ProRule" id="PRU00169"/>
    </source>
</evidence>
<feature type="domain" description="Response regulatory" evidence="2">
    <location>
        <begin position="11"/>
        <end position="135"/>
    </location>
</feature>
<dbReference type="EMBL" id="NQXA01000014">
    <property type="protein sequence ID" value="PHQ28428.1"/>
    <property type="molecule type" value="Genomic_DNA"/>
</dbReference>
<reference evidence="3 4" key="1">
    <citation type="submission" date="2017-08" db="EMBL/GenBank/DDBJ databases">
        <title>The whole genome shortgun sequences of strain Leeuwenhoekiella nanhaiensis G18 from the South China Sea.</title>
        <authorList>
            <person name="Liu Q."/>
        </authorList>
    </citation>
    <scope>NUCLEOTIDE SEQUENCE [LARGE SCALE GENOMIC DNA]</scope>
    <source>
        <strain evidence="3 4">G18</strain>
    </source>
</reference>
<dbReference type="RefSeq" id="WP_099647121.1">
    <property type="nucleotide sequence ID" value="NZ_KZ319296.1"/>
</dbReference>
<dbReference type="GO" id="GO:0000160">
    <property type="term" value="P:phosphorelay signal transduction system"/>
    <property type="evidence" value="ECO:0007669"/>
    <property type="project" value="InterPro"/>
</dbReference>
<dbReference type="Gene3D" id="3.40.50.2300">
    <property type="match status" value="1"/>
</dbReference>
<dbReference type="OrthoDB" id="10010082at2"/>
<dbReference type="SUPFAM" id="SSF52172">
    <property type="entry name" value="CheY-like"/>
    <property type="match status" value="1"/>
</dbReference>
<protein>
    <recommendedName>
        <fullName evidence="2">Response regulatory domain-containing protein</fullName>
    </recommendedName>
</protein>
<keyword evidence="4" id="KW-1185">Reference proteome</keyword>
<evidence type="ECO:0000259" key="2">
    <source>
        <dbReference type="PROSITE" id="PS50110"/>
    </source>
</evidence>
<accession>A0A2G1VNT0</accession>
<name>A0A2G1VNT0_9FLAO</name>
<gene>
    <name evidence="3" type="ORF">CJ305_15055</name>
</gene>